<dbReference type="RefSeq" id="WP_011586822.1">
    <property type="nucleotide sequence ID" value="NC_008255.1"/>
</dbReference>
<dbReference type="KEGG" id="chu:CHU_3481"/>
<evidence type="ECO:0000259" key="6">
    <source>
        <dbReference type="Pfam" id="PF00892"/>
    </source>
</evidence>
<keyword evidence="4 5" id="KW-0472">Membrane</keyword>
<gene>
    <name evidence="7" type="ordered locus">CHU_3481</name>
</gene>
<evidence type="ECO:0000256" key="2">
    <source>
        <dbReference type="ARBA" id="ARBA00022692"/>
    </source>
</evidence>
<feature type="transmembrane region" description="Helical" evidence="5">
    <location>
        <begin position="229"/>
        <end position="248"/>
    </location>
</feature>
<reference evidence="7 8" key="1">
    <citation type="journal article" date="2007" name="Appl. Environ. Microbiol.">
        <title>Genome sequence of the cellulolytic gliding bacterium Cytophaga hutchinsonii.</title>
        <authorList>
            <person name="Xie G."/>
            <person name="Bruce D.C."/>
            <person name="Challacombe J.F."/>
            <person name="Chertkov O."/>
            <person name="Detter J.C."/>
            <person name="Gilna P."/>
            <person name="Han C.S."/>
            <person name="Lucas S."/>
            <person name="Misra M."/>
            <person name="Myers G.L."/>
            <person name="Richardson P."/>
            <person name="Tapia R."/>
            <person name="Thayer N."/>
            <person name="Thompson L.S."/>
            <person name="Brettin T.S."/>
            <person name="Henrissat B."/>
            <person name="Wilson D.B."/>
            <person name="McBride M.J."/>
        </authorList>
    </citation>
    <scope>NUCLEOTIDE SEQUENCE [LARGE SCALE GENOMIC DNA]</scope>
    <source>
        <strain evidence="8">ATCC 33406 / DSM 1761 / CIP 103989 / NBRC 15051 / NCIMB 9469 / D465</strain>
    </source>
</reference>
<evidence type="ECO:0000256" key="3">
    <source>
        <dbReference type="ARBA" id="ARBA00022989"/>
    </source>
</evidence>
<comment type="subcellular location">
    <subcellularLocation>
        <location evidence="1">Membrane</location>
        <topology evidence="1">Multi-pass membrane protein</topology>
    </subcellularLocation>
</comment>
<dbReference type="GO" id="GO:0016020">
    <property type="term" value="C:membrane"/>
    <property type="evidence" value="ECO:0007669"/>
    <property type="project" value="UniProtKB-SubCell"/>
</dbReference>
<keyword evidence="2 5" id="KW-0812">Transmembrane</keyword>
<evidence type="ECO:0000313" key="7">
    <source>
        <dbReference type="EMBL" id="ABG60715.1"/>
    </source>
</evidence>
<dbReference type="EMBL" id="CP000383">
    <property type="protein sequence ID" value="ABG60715.1"/>
    <property type="molecule type" value="Genomic_DNA"/>
</dbReference>
<dbReference type="InterPro" id="IPR037185">
    <property type="entry name" value="EmrE-like"/>
</dbReference>
<feature type="domain" description="EamA" evidence="6">
    <location>
        <begin position="141"/>
        <end position="271"/>
    </location>
</feature>
<evidence type="ECO:0000313" key="8">
    <source>
        <dbReference type="Proteomes" id="UP000001822"/>
    </source>
</evidence>
<name>A0A6N4SW78_CYTH3</name>
<evidence type="ECO:0000256" key="1">
    <source>
        <dbReference type="ARBA" id="ARBA00004141"/>
    </source>
</evidence>
<feature type="transmembrane region" description="Helical" evidence="5">
    <location>
        <begin position="116"/>
        <end position="134"/>
    </location>
</feature>
<feature type="transmembrane region" description="Helical" evidence="5">
    <location>
        <begin position="200"/>
        <end position="217"/>
    </location>
</feature>
<feature type="transmembrane region" description="Helical" evidence="5">
    <location>
        <begin position="172"/>
        <end position="194"/>
    </location>
</feature>
<protein>
    <recommendedName>
        <fullName evidence="6">EamA domain-containing protein</fullName>
    </recommendedName>
</protein>
<keyword evidence="8" id="KW-1185">Reference proteome</keyword>
<organism evidence="7 8">
    <name type="scientific">Cytophaga hutchinsonii (strain ATCC 33406 / DSM 1761 / CIP 103989 / NBRC 15051 / NCIMB 9469 / D465)</name>
    <dbReference type="NCBI Taxonomy" id="269798"/>
    <lineage>
        <taxon>Bacteria</taxon>
        <taxon>Pseudomonadati</taxon>
        <taxon>Bacteroidota</taxon>
        <taxon>Cytophagia</taxon>
        <taxon>Cytophagales</taxon>
        <taxon>Cytophagaceae</taxon>
        <taxon>Cytophaga</taxon>
    </lineage>
</organism>
<evidence type="ECO:0000256" key="5">
    <source>
        <dbReference type="SAM" id="Phobius"/>
    </source>
</evidence>
<dbReference type="Proteomes" id="UP000001822">
    <property type="component" value="Chromosome"/>
</dbReference>
<feature type="transmembrane region" description="Helical" evidence="5">
    <location>
        <begin position="88"/>
        <end position="109"/>
    </location>
</feature>
<dbReference type="SUPFAM" id="SSF103481">
    <property type="entry name" value="Multidrug resistance efflux transporter EmrE"/>
    <property type="match status" value="2"/>
</dbReference>
<feature type="transmembrane region" description="Helical" evidence="5">
    <location>
        <begin position="64"/>
        <end position="82"/>
    </location>
</feature>
<dbReference type="Gene3D" id="1.10.3730.20">
    <property type="match status" value="1"/>
</dbReference>
<feature type="transmembrane region" description="Helical" evidence="5">
    <location>
        <begin position="34"/>
        <end position="52"/>
    </location>
</feature>
<feature type="transmembrane region" description="Helical" evidence="5">
    <location>
        <begin position="140"/>
        <end position="160"/>
    </location>
</feature>
<proteinExistence type="predicted"/>
<feature type="domain" description="EamA" evidence="6">
    <location>
        <begin position="3"/>
        <end position="131"/>
    </location>
</feature>
<dbReference type="PANTHER" id="PTHR22911:SF6">
    <property type="entry name" value="SOLUTE CARRIER FAMILY 35 MEMBER G1"/>
    <property type="match status" value="1"/>
</dbReference>
<accession>A0A6N4SW78</accession>
<dbReference type="Pfam" id="PF00892">
    <property type="entry name" value="EamA"/>
    <property type="match status" value="2"/>
</dbReference>
<sequence>MSTGIRYMLLSIVSFSLMHLCVKAIPDIPVVQTIFLRSVFSIVFCCIAIKQAKVSVWGNNKTFLVLRGLVGMLSLICFFYSIQMLPLGTAVTIGNLVPFFTLFLAFVFLKEKIPHIKWLFFAVSFVGVLLMKGLDDELPALGIILGLCAAFFTATAHFVVRKLRDTDDTSVIMFYFPFITIPFMLPFAILQWETPDAREWLFLVLIGITTHVGQLFLTKAYKHEEVKNISYVYYLGIILSFVYGVSFFGEFISVKSSVGVGLVILGMVLNMLG</sequence>
<dbReference type="AlphaFoldDB" id="A0A6N4SW78"/>
<dbReference type="PANTHER" id="PTHR22911">
    <property type="entry name" value="ACYL-MALONYL CONDENSING ENZYME-RELATED"/>
    <property type="match status" value="1"/>
</dbReference>
<dbReference type="InterPro" id="IPR000620">
    <property type="entry name" value="EamA_dom"/>
</dbReference>
<keyword evidence="3 5" id="KW-1133">Transmembrane helix</keyword>
<evidence type="ECO:0000256" key="4">
    <source>
        <dbReference type="ARBA" id="ARBA00023136"/>
    </source>
</evidence>